<gene>
    <name evidence="8" type="primary">tetA_3</name>
    <name evidence="8" type="ORF">JEOPIN946_00528</name>
</gene>
<comment type="subcellular location">
    <subcellularLocation>
        <location evidence="1">Cell membrane</location>
        <topology evidence="1">Multi-pass membrane protein</topology>
    </subcellularLocation>
</comment>
<comment type="caution">
    <text evidence="8">The sequence shown here is derived from an EMBL/GenBank/DDBJ whole genome shotgun (WGS) entry which is preliminary data.</text>
</comment>
<dbReference type="SUPFAM" id="SSF103473">
    <property type="entry name" value="MFS general substrate transporter"/>
    <property type="match status" value="1"/>
</dbReference>
<name>A0A6V7R5Z7_9BACL</name>
<dbReference type="GO" id="GO:0022857">
    <property type="term" value="F:transmembrane transporter activity"/>
    <property type="evidence" value="ECO:0007669"/>
    <property type="project" value="InterPro"/>
</dbReference>
<feature type="transmembrane region" description="Helical" evidence="6">
    <location>
        <begin position="162"/>
        <end position="182"/>
    </location>
</feature>
<keyword evidence="9" id="KW-1185">Reference proteome</keyword>
<dbReference type="PANTHER" id="PTHR23504:SF115">
    <property type="entry name" value="MULTIDRUG RESISTANCE PROTEIN 2"/>
    <property type="match status" value="1"/>
</dbReference>
<feature type="transmembrane region" description="Helical" evidence="6">
    <location>
        <begin position="241"/>
        <end position="262"/>
    </location>
</feature>
<feature type="transmembrane region" description="Helical" evidence="6">
    <location>
        <begin position="362"/>
        <end position="380"/>
    </location>
</feature>
<dbReference type="PROSITE" id="PS50850">
    <property type="entry name" value="MFS"/>
    <property type="match status" value="1"/>
</dbReference>
<feature type="transmembrane region" description="Helical" evidence="6">
    <location>
        <begin position="133"/>
        <end position="156"/>
    </location>
</feature>
<keyword evidence="2" id="KW-0813">Transport</keyword>
<feature type="transmembrane region" description="Helical" evidence="6">
    <location>
        <begin position="42"/>
        <end position="62"/>
    </location>
</feature>
<evidence type="ECO:0000256" key="2">
    <source>
        <dbReference type="ARBA" id="ARBA00022448"/>
    </source>
</evidence>
<dbReference type="InterPro" id="IPR011701">
    <property type="entry name" value="MFS"/>
</dbReference>
<evidence type="ECO:0000313" key="8">
    <source>
        <dbReference type="EMBL" id="CAD2072448.1"/>
    </source>
</evidence>
<keyword evidence="4 6" id="KW-1133">Transmembrane helix</keyword>
<dbReference type="InterPro" id="IPR020846">
    <property type="entry name" value="MFS_dom"/>
</dbReference>
<feature type="transmembrane region" description="Helical" evidence="6">
    <location>
        <begin position="74"/>
        <end position="92"/>
    </location>
</feature>
<keyword evidence="5 6" id="KW-0472">Membrane</keyword>
<dbReference type="EMBL" id="CAJEWB010000005">
    <property type="protein sequence ID" value="CAD2072448.1"/>
    <property type="molecule type" value="Genomic_DNA"/>
</dbReference>
<dbReference type="GO" id="GO:0005886">
    <property type="term" value="C:plasma membrane"/>
    <property type="evidence" value="ECO:0007669"/>
    <property type="project" value="UniProtKB-SubCell"/>
</dbReference>
<evidence type="ECO:0000256" key="4">
    <source>
        <dbReference type="ARBA" id="ARBA00022989"/>
    </source>
</evidence>
<reference evidence="8 9" key="1">
    <citation type="submission" date="2020-07" db="EMBL/GenBank/DDBJ databases">
        <authorList>
            <person name="Criscuolo A."/>
        </authorList>
    </citation>
    <scope>NUCLEOTIDE SEQUENCE [LARGE SCALE GENOMIC DNA]</scope>
    <source>
        <strain evidence="8">CIP107946</strain>
    </source>
</reference>
<dbReference type="CDD" id="cd17325">
    <property type="entry name" value="MFS_MdtG_SLC18_like"/>
    <property type="match status" value="1"/>
</dbReference>
<proteinExistence type="predicted"/>
<keyword evidence="3 6" id="KW-0812">Transmembrane</keyword>
<dbReference type="AlphaFoldDB" id="A0A6V7R5Z7"/>
<evidence type="ECO:0000256" key="1">
    <source>
        <dbReference type="ARBA" id="ARBA00004651"/>
    </source>
</evidence>
<feature type="transmembrane region" description="Helical" evidence="6">
    <location>
        <begin position="202"/>
        <end position="221"/>
    </location>
</feature>
<feature type="transmembrane region" description="Helical" evidence="6">
    <location>
        <begin position="98"/>
        <end position="121"/>
    </location>
</feature>
<organism evidence="8 9">
    <name type="scientific">Phocicoccus pinnipedialis</name>
    <dbReference type="NCBI Taxonomy" id="110845"/>
    <lineage>
        <taxon>Bacteria</taxon>
        <taxon>Bacillati</taxon>
        <taxon>Bacillota</taxon>
        <taxon>Bacilli</taxon>
        <taxon>Bacillales</taxon>
        <taxon>Salinicoccaceae</taxon>
        <taxon>Phocicoccus</taxon>
    </lineage>
</organism>
<feature type="domain" description="Major facilitator superfamily (MFS) profile" evidence="7">
    <location>
        <begin position="8"/>
        <end position="384"/>
    </location>
</feature>
<sequence length="387" mass="42655">MKNNLMKHIVFIMLVQFLIYFGFSMIIPVMPQLIVDYNVSTMHLGFVLAIYSIASFISAPFFGILSDKTGRRPLLIGGLLIFSLSFFVFAVFSHSLTILYITRFVGGMASGALYTATTSMVADLTSVHDRTKYMGLIGMSMGFGFVFGPGIGGILGSVAMSIPFFMTSAVILVALFVAFLFIQETYKPSTTAPGKITMAKEYFIQPVGILLVATFFVMFMMSGMESTFQLLGQKRINITPGQMGVLFFIGGIFNVIVQGGVIRKLKDGQEYPAMIIGQVLALIAFIMLPYMTGLVYAGICIVLLMSGNALVKTLMTSQITKEAMSHEVGKLTATTYSLDSLGRIVGPIFFNLLFVMYYGLPFYFGALMVLLSTFFIYQYYRKRGNIA</sequence>
<evidence type="ECO:0000259" key="7">
    <source>
        <dbReference type="PROSITE" id="PS50850"/>
    </source>
</evidence>
<dbReference type="InterPro" id="IPR036259">
    <property type="entry name" value="MFS_trans_sf"/>
</dbReference>
<accession>A0A6V7R5Z7</accession>
<evidence type="ECO:0000256" key="5">
    <source>
        <dbReference type="ARBA" id="ARBA00023136"/>
    </source>
</evidence>
<evidence type="ECO:0000256" key="3">
    <source>
        <dbReference type="ARBA" id="ARBA00022692"/>
    </source>
</evidence>
<dbReference type="PANTHER" id="PTHR23504">
    <property type="entry name" value="MAJOR FACILITATOR SUPERFAMILY DOMAIN-CONTAINING PROTEIN 10"/>
    <property type="match status" value="1"/>
</dbReference>
<dbReference type="Gene3D" id="1.20.1250.20">
    <property type="entry name" value="MFS general substrate transporter like domains"/>
    <property type="match status" value="1"/>
</dbReference>
<dbReference type="Proteomes" id="UP000588186">
    <property type="component" value="Unassembled WGS sequence"/>
</dbReference>
<evidence type="ECO:0000256" key="6">
    <source>
        <dbReference type="SAM" id="Phobius"/>
    </source>
</evidence>
<protein>
    <submittedName>
        <fullName evidence="8">Tetracycline resistance protein, class C</fullName>
    </submittedName>
</protein>
<dbReference type="RefSeq" id="WP_235963086.1">
    <property type="nucleotide sequence ID" value="NZ_CAJEWB010000005.1"/>
</dbReference>
<dbReference type="InterPro" id="IPR001958">
    <property type="entry name" value="Tet-R_TetA/multi-R_MdtG-like"/>
</dbReference>
<evidence type="ECO:0000313" key="9">
    <source>
        <dbReference type="Proteomes" id="UP000588186"/>
    </source>
</evidence>
<dbReference type="PRINTS" id="PR01035">
    <property type="entry name" value="TCRTETA"/>
</dbReference>
<dbReference type="Pfam" id="PF07690">
    <property type="entry name" value="MFS_1"/>
    <property type="match status" value="1"/>
</dbReference>
<feature type="transmembrane region" description="Helical" evidence="6">
    <location>
        <begin position="9"/>
        <end position="30"/>
    </location>
</feature>